<feature type="chain" id="PRO_5037850785" evidence="4">
    <location>
        <begin position="23"/>
        <end position="619"/>
    </location>
</feature>
<feature type="compositionally biased region" description="Polar residues" evidence="3">
    <location>
        <begin position="364"/>
        <end position="373"/>
    </location>
</feature>
<proteinExistence type="predicted"/>
<dbReference type="SUPFAM" id="SSF55550">
    <property type="entry name" value="SH2 domain"/>
    <property type="match status" value="1"/>
</dbReference>
<sequence length="619" mass="68855">MKLSGLLLISFSELCCAHFSSASIIVSMRRTRKRTAKESPPPRASDECRTEQSDEMRLQQLHDGLTWPVEWFGTFPIRKVTAEDVAKRLDALLELDVSDEGGGEQPSSTRAAAQRRHGRRALLRISETAVEVVETDDAGQKTPSLLLSHQLRKVCCAVCRVQTAQLAYITREQHSHYGHHVPGRKQCHAFRAGTPLHAQQIQTALADAFRQQQRNDDDDVKMAMMPNGGDMPNCPIGGPHHHHQDNANDGTMLMTWQPPADSGANPLSTLPPASFSSAVALPEVNGTRENALLTTPLKRGTPSPFSSQMRLSSSSLLQRIFGGGSATPKKQLSVAAACSPAKKMMTPSTIGFRFRKPRWPLTPFRSSTASVTTPKCAAGQSPQSLRWHAPSPATAAEAPAESPKKADESEMSRQPHVAKVDEQLVYDDRIKEWIYPMDAGAVLEELQRLAYFCRPQEKEIVMAHLRAMPAGHFTLRLSGTRRRCLALTIRVEKDEKNPKGIAHYLVLRNEHGFRIKGSKRYFQSLPMLITHHSVMTEQLPCRLLLSDWRWTRDETHRRRQSSGGSTLAVLRAREEDNGNTTNTIRWRRDALSAMARTQNGHRTNSSTLMSSQSSTILSA</sequence>
<keyword evidence="6" id="KW-1185">Reference proteome</keyword>
<feature type="compositionally biased region" description="Low complexity" evidence="3">
    <location>
        <begin position="605"/>
        <end position="619"/>
    </location>
</feature>
<dbReference type="Pfam" id="PF00017">
    <property type="entry name" value="SH2"/>
    <property type="match status" value="1"/>
</dbReference>
<reference evidence="7" key="1">
    <citation type="submission" date="2022-11" db="UniProtKB">
        <authorList>
            <consortium name="WormBaseParasite"/>
        </authorList>
    </citation>
    <scope>IDENTIFICATION</scope>
</reference>
<dbReference type="PANTHER" id="PTHR15832">
    <property type="entry name" value="SHC (SRC HOMOLOGY DOMAIN C-TERMINAL) ADAPTOR HOMOLOG"/>
    <property type="match status" value="1"/>
</dbReference>
<organism evidence="6 7">
    <name type="scientific">Globodera rostochiensis</name>
    <name type="common">Golden nematode worm</name>
    <name type="synonym">Heterodera rostochiensis</name>
    <dbReference type="NCBI Taxonomy" id="31243"/>
    <lineage>
        <taxon>Eukaryota</taxon>
        <taxon>Metazoa</taxon>
        <taxon>Ecdysozoa</taxon>
        <taxon>Nematoda</taxon>
        <taxon>Chromadorea</taxon>
        <taxon>Rhabditida</taxon>
        <taxon>Tylenchina</taxon>
        <taxon>Tylenchomorpha</taxon>
        <taxon>Tylenchoidea</taxon>
        <taxon>Heteroderidae</taxon>
        <taxon>Heteroderinae</taxon>
        <taxon>Globodera</taxon>
    </lineage>
</organism>
<evidence type="ECO:0000256" key="3">
    <source>
        <dbReference type="SAM" id="MobiDB-lite"/>
    </source>
</evidence>
<feature type="compositionally biased region" description="Basic and acidic residues" evidence="3">
    <location>
        <begin position="402"/>
        <end position="416"/>
    </location>
</feature>
<evidence type="ECO:0000259" key="5">
    <source>
        <dbReference type="PROSITE" id="PS50001"/>
    </source>
</evidence>
<dbReference type="Gene3D" id="3.30.505.10">
    <property type="entry name" value="SH2 domain"/>
    <property type="match status" value="1"/>
</dbReference>
<feature type="signal peptide" evidence="4">
    <location>
        <begin position="1"/>
        <end position="22"/>
    </location>
</feature>
<dbReference type="SMART" id="SM00252">
    <property type="entry name" value="SH2"/>
    <property type="match status" value="1"/>
</dbReference>
<evidence type="ECO:0000256" key="1">
    <source>
        <dbReference type="ARBA" id="ARBA00022999"/>
    </source>
</evidence>
<feature type="region of interest" description="Disordered" evidence="3">
    <location>
        <begin position="31"/>
        <end position="52"/>
    </location>
</feature>
<dbReference type="CDD" id="cd00173">
    <property type="entry name" value="SH2"/>
    <property type="match status" value="1"/>
</dbReference>
<dbReference type="AlphaFoldDB" id="A0A914HC38"/>
<dbReference type="PROSITE" id="PS50001">
    <property type="entry name" value="SH2"/>
    <property type="match status" value="1"/>
</dbReference>
<feature type="domain" description="SH2" evidence="5">
    <location>
        <begin position="433"/>
        <end position="547"/>
    </location>
</feature>
<dbReference type="SUPFAM" id="SSF50729">
    <property type="entry name" value="PH domain-like"/>
    <property type="match status" value="1"/>
</dbReference>
<dbReference type="Proteomes" id="UP000887572">
    <property type="component" value="Unplaced"/>
</dbReference>
<evidence type="ECO:0000256" key="2">
    <source>
        <dbReference type="PROSITE-ProRule" id="PRU00191"/>
    </source>
</evidence>
<name>A0A914HC38_GLORO</name>
<feature type="region of interest" description="Disordered" evidence="3">
    <location>
        <begin position="363"/>
        <end position="416"/>
    </location>
</feature>
<dbReference type="Gene3D" id="2.30.29.30">
    <property type="entry name" value="Pleckstrin-homology domain (PH domain)/Phosphotyrosine-binding domain (PTB)"/>
    <property type="match status" value="1"/>
</dbReference>
<accession>A0A914HC38</accession>
<feature type="region of interest" description="Disordered" evidence="3">
    <location>
        <begin position="596"/>
        <end position="619"/>
    </location>
</feature>
<dbReference type="PANTHER" id="PTHR15832:SF2">
    <property type="entry name" value="SH2 DOMAIN-CONTAINING PROTEIN"/>
    <property type="match status" value="1"/>
</dbReference>
<keyword evidence="1 2" id="KW-0727">SH2 domain</keyword>
<dbReference type="InterPro" id="IPR036860">
    <property type="entry name" value="SH2_dom_sf"/>
</dbReference>
<dbReference type="InterPro" id="IPR011993">
    <property type="entry name" value="PH-like_dom_sf"/>
</dbReference>
<evidence type="ECO:0000313" key="6">
    <source>
        <dbReference type="Proteomes" id="UP000887572"/>
    </source>
</evidence>
<dbReference type="InterPro" id="IPR000980">
    <property type="entry name" value="SH2"/>
</dbReference>
<evidence type="ECO:0000313" key="7">
    <source>
        <dbReference type="WBParaSite" id="Gr19_v10_g15697.t1"/>
    </source>
</evidence>
<feature type="compositionally biased region" description="Low complexity" evidence="3">
    <location>
        <begin position="389"/>
        <end position="401"/>
    </location>
</feature>
<protein>
    <submittedName>
        <fullName evidence="7">SH2 domain-containing protein</fullName>
    </submittedName>
</protein>
<dbReference type="WBParaSite" id="Gr19_v10_g15697.t1">
    <property type="protein sequence ID" value="Gr19_v10_g15697.t1"/>
    <property type="gene ID" value="Gr19_v10_g15697"/>
</dbReference>
<keyword evidence="4" id="KW-0732">Signal</keyword>
<evidence type="ECO:0000256" key="4">
    <source>
        <dbReference type="SAM" id="SignalP"/>
    </source>
</evidence>